<gene>
    <name evidence="2" type="ORF">X975_17297</name>
</gene>
<evidence type="ECO:0000313" key="3">
    <source>
        <dbReference type="Proteomes" id="UP000054359"/>
    </source>
</evidence>
<name>A0A087UC56_STEMI</name>
<keyword evidence="1" id="KW-0175">Coiled coil</keyword>
<evidence type="ECO:0000313" key="2">
    <source>
        <dbReference type="EMBL" id="KFM74945.1"/>
    </source>
</evidence>
<feature type="coiled-coil region" evidence="1">
    <location>
        <begin position="295"/>
        <end position="470"/>
    </location>
</feature>
<sequence length="608" mass="69615">MSTLLKRIISLNIVAKLIESLISIAPVSTSASATDFSPSKFQSFFLKRLNSSETDDLIPDISENESVPSDINYAEVETPCRIPSANQSIKSSIEKLRNKNISEDINLVTEFLTDEMEKISESVSVFKPGAQGNSVLQCKEEVSELREAAGTSEVKNGLEYDYESILRQKAKLEIRIKNLKQLDKELLEEEEQNVYQRSVESDTLVNSEDNLLMDEPPLSCVSLLSLTDSECKTEYVTTDSETNFSRKVSFDMTKSAQEQEICVKCEKYLELVKEKYEDEIYILKETLENNHSLQKTELLESIKVLESEIEKLKSGKDNLNVQLNQQIELLCKEHELKIQYLTEEHNKALTQLQNSCSKYVVEKDELVVKVKDLENKLNLANEKALEALDEKAKIECSLPIQIADLVQEHQQDLEALKTLSAEQLNQEKKKLEMEHLASIEMLKKLHDDEIEDLRSQIQKEFQEKEEKLINEHSKAIGLIEAAHSDESATYQKKIEQLLEEKCELLSKTTHEYETILKKNHKALIILCNQLRAKVNIHKQRMLNSSLKSFNSDKDVSEFDIFDDLNSSLESGLVKFLNQNYFMSNANKRSDDAEYLEERSSLSDLEDKA</sequence>
<proteinExistence type="predicted"/>
<feature type="non-terminal residue" evidence="2">
    <location>
        <position position="608"/>
    </location>
</feature>
<dbReference type="AlphaFoldDB" id="A0A087UC56"/>
<dbReference type="EMBL" id="KK119168">
    <property type="protein sequence ID" value="KFM74945.1"/>
    <property type="molecule type" value="Genomic_DNA"/>
</dbReference>
<dbReference type="OrthoDB" id="10412255at2759"/>
<organism evidence="2 3">
    <name type="scientific">Stegodyphus mimosarum</name>
    <name type="common">African social velvet spider</name>
    <dbReference type="NCBI Taxonomy" id="407821"/>
    <lineage>
        <taxon>Eukaryota</taxon>
        <taxon>Metazoa</taxon>
        <taxon>Ecdysozoa</taxon>
        <taxon>Arthropoda</taxon>
        <taxon>Chelicerata</taxon>
        <taxon>Arachnida</taxon>
        <taxon>Araneae</taxon>
        <taxon>Araneomorphae</taxon>
        <taxon>Entelegynae</taxon>
        <taxon>Eresoidea</taxon>
        <taxon>Eresidae</taxon>
        <taxon>Stegodyphus</taxon>
    </lineage>
</organism>
<keyword evidence="3" id="KW-1185">Reference proteome</keyword>
<dbReference type="Proteomes" id="UP000054359">
    <property type="component" value="Unassembled WGS sequence"/>
</dbReference>
<accession>A0A087UC56</accession>
<protein>
    <submittedName>
        <fullName evidence="2">Uncharacterized protein</fullName>
    </submittedName>
</protein>
<feature type="coiled-coil region" evidence="1">
    <location>
        <begin position="162"/>
        <end position="192"/>
    </location>
</feature>
<evidence type="ECO:0000256" key="1">
    <source>
        <dbReference type="SAM" id="Coils"/>
    </source>
</evidence>
<reference evidence="2 3" key="1">
    <citation type="submission" date="2013-11" db="EMBL/GenBank/DDBJ databases">
        <title>Genome sequencing of Stegodyphus mimosarum.</title>
        <authorList>
            <person name="Bechsgaard J."/>
        </authorList>
    </citation>
    <scope>NUCLEOTIDE SEQUENCE [LARGE SCALE GENOMIC DNA]</scope>
</reference>